<gene>
    <name evidence="1" type="ORF">Pint_25452</name>
</gene>
<dbReference type="Proteomes" id="UP001163603">
    <property type="component" value="Chromosome 7"/>
</dbReference>
<evidence type="ECO:0000313" key="1">
    <source>
        <dbReference type="EMBL" id="KAJ0035856.1"/>
    </source>
</evidence>
<comment type="caution">
    <text evidence="1">The sequence shown here is derived from an EMBL/GenBank/DDBJ whole genome shotgun (WGS) entry which is preliminary data.</text>
</comment>
<reference evidence="2" key="1">
    <citation type="journal article" date="2023" name="G3 (Bethesda)">
        <title>Genome assembly and association tests identify interacting loci associated with vigor, precocity, and sex in interspecific pistachio rootstocks.</title>
        <authorList>
            <person name="Palmer W."/>
            <person name="Jacygrad E."/>
            <person name="Sagayaradj S."/>
            <person name="Cavanaugh K."/>
            <person name="Han R."/>
            <person name="Bertier L."/>
            <person name="Beede B."/>
            <person name="Kafkas S."/>
            <person name="Golino D."/>
            <person name="Preece J."/>
            <person name="Michelmore R."/>
        </authorList>
    </citation>
    <scope>NUCLEOTIDE SEQUENCE [LARGE SCALE GENOMIC DNA]</scope>
</reference>
<keyword evidence="2" id="KW-1185">Reference proteome</keyword>
<name>A0ACC0YG84_9ROSI</name>
<protein>
    <submittedName>
        <fullName evidence="1">Uncharacterized protein</fullName>
    </submittedName>
</protein>
<accession>A0ACC0YG84</accession>
<dbReference type="EMBL" id="CM047742">
    <property type="protein sequence ID" value="KAJ0035856.1"/>
    <property type="molecule type" value="Genomic_DNA"/>
</dbReference>
<organism evidence="1 2">
    <name type="scientific">Pistacia integerrima</name>
    <dbReference type="NCBI Taxonomy" id="434235"/>
    <lineage>
        <taxon>Eukaryota</taxon>
        <taxon>Viridiplantae</taxon>
        <taxon>Streptophyta</taxon>
        <taxon>Embryophyta</taxon>
        <taxon>Tracheophyta</taxon>
        <taxon>Spermatophyta</taxon>
        <taxon>Magnoliopsida</taxon>
        <taxon>eudicotyledons</taxon>
        <taxon>Gunneridae</taxon>
        <taxon>Pentapetalae</taxon>
        <taxon>rosids</taxon>
        <taxon>malvids</taxon>
        <taxon>Sapindales</taxon>
        <taxon>Anacardiaceae</taxon>
        <taxon>Pistacia</taxon>
    </lineage>
</organism>
<evidence type="ECO:0000313" key="2">
    <source>
        <dbReference type="Proteomes" id="UP001163603"/>
    </source>
</evidence>
<proteinExistence type="predicted"/>
<sequence>MAAQKSVLLVLLIIVEFSCLSISISSSSSAAASTFFKPFNVSYDHRAIIIDGRRRMLVSAGIHYPRATPQRSGSQSQLREDCLELNIFEMWPDLIAKSKEGGANVIQTYVFWNAHEPVRGQYNFEGRNDIVKFVKLVGSSGLYLHLRIGPYRLPRVAA</sequence>